<proteinExistence type="predicted"/>
<evidence type="ECO:0000313" key="3">
    <source>
        <dbReference type="Proteomes" id="UP000317494"/>
    </source>
</evidence>
<evidence type="ECO:0000313" key="2">
    <source>
        <dbReference type="EMBL" id="TPX50017.1"/>
    </source>
</evidence>
<dbReference type="EMBL" id="QEAN01000073">
    <property type="protein sequence ID" value="TPX50017.1"/>
    <property type="molecule type" value="Genomic_DNA"/>
</dbReference>
<reference evidence="2 3" key="1">
    <citation type="journal article" date="2019" name="Sci. Rep.">
        <title>Comparative genomics of chytrid fungi reveal insights into the obligate biotrophic and pathogenic lifestyle of Synchytrium endobioticum.</title>
        <authorList>
            <person name="van de Vossenberg B.T.L.H."/>
            <person name="Warris S."/>
            <person name="Nguyen H.D.T."/>
            <person name="van Gent-Pelzer M.P.E."/>
            <person name="Joly D.L."/>
            <person name="van de Geest H.C."/>
            <person name="Bonants P.J.M."/>
            <person name="Smith D.S."/>
            <person name="Levesque C.A."/>
            <person name="van der Lee T.A.J."/>
        </authorList>
    </citation>
    <scope>NUCLEOTIDE SEQUENCE [LARGE SCALE GENOMIC DNA]</scope>
    <source>
        <strain evidence="2 3">MB42</strain>
    </source>
</reference>
<name>A0A507DFI7_9FUNG</name>
<organism evidence="2 3">
    <name type="scientific">Synchytrium endobioticum</name>
    <dbReference type="NCBI Taxonomy" id="286115"/>
    <lineage>
        <taxon>Eukaryota</taxon>
        <taxon>Fungi</taxon>
        <taxon>Fungi incertae sedis</taxon>
        <taxon>Chytridiomycota</taxon>
        <taxon>Chytridiomycota incertae sedis</taxon>
        <taxon>Chytridiomycetes</taxon>
        <taxon>Synchytriales</taxon>
        <taxon>Synchytriaceae</taxon>
        <taxon>Synchytrium</taxon>
    </lineage>
</organism>
<dbReference type="Proteomes" id="UP000317494">
    <property type="component" value="Unassembled WGS sequence"/>
</dbReference>
<dbReference type="AlphaFoldDB" id="A0A507DFI7"/>
<accession>A0A507DFI7</accession>
<dbReference type="VEuPathDB" id="FungiDB:SeMB42_g02393"/>
<sequence length="160" mass="18128">MYTDLWMPAIGRRCCWNGKATVPWIQLYASEHSEIGSTTVCFTKKAHHIISIDKTIRRTFKSRLTTSTTTQYSKKLQSPPSASGEQSLSTNPIVKIICILFHHYQTQISSIRLPPHLAPLRHHQPTPFTGRTIYGFVIQGDTKRILAPVETLVTVQSRLI</sequence>
<keyword evidence="3" id="KW-1185">Reference proteome</keyword>
<evidence type="ECO:0000313" key="1">
    <source>
        <dbReference type="EMBL" id="TPX50015.1"/>
    </source>
</evidence>
<protein>
    <submittedName>
        <fullName evidence="2">Uncharacterized protein</fullName>
    </submittedName>
</protein>
<comment type="caution">
    <text evidence="2">The sequence shown here is derived from an EMBL/GenBank/DDBJ whole genome shotgun (WGS) entry which is preliminary data.</text>
</comment>
<gene>
    <name evidence="1" type="ORF">SeMB42_g02393</name>
    <name evidence="2" type="ORF">SeMB42_g02395</name>
</gene>
<dbReference type="VEuPathDB" id="FungiDB:SeMB42_g02395"/>
<dbReference type="EMBL" id="QEAN01000073">
    <property type="protein sequence ID" value="TPX50015.1"/>
    <property type="molecule type" value="Genomic_DNA"/>
</dbReference>